<dbReference type="RefSeq" id="WP_106462739.1">
    <property type="nucleotide sequence ID" value="NZ_PXOQ01000007.1"/>
</dbReference>
<dbReference type="PANTHER" id="PTHR11228:SF7">
    <property type="entry name" value="PQQA PEPTIDE CYCLASE"/>
    <property type="match status" value="1"/>
</dbReference>
<dbReference type="EMBL" id="PXOQ01000007">
    <property type="protein sequence ID" value="PSG90599.1"/>
    <property type="molecule type" value="Genomic_DNA"/>
</dbReference>
<accession>A0A2T1NDY2</accession>
<dbReference type="PANTHER" id="PTHR11228">
    <property type="entry name" value="RADICAL SAM DOMAIN PROTEIN"/>
    <property type="match status" value="1"/>
</dbReference>
<dbReference type="OrthoDB" id="7021155at2"/>
<dbReference type="SFLD" id="SFLDS00029">
    <property type="entry name" value="Radical_SAM"/>
    <property type="match status" value="1"/>
</dbReference>
<evidence type="ECO:0000256" key="3">
    <source>
        <dbReference type="ARBA" id="ARBA00022723"/>
    </source>
</evidence>
<evidence type="ECO:0000256" key="2">
    <source>
        <dbReference type="ARBA" id="ARBA00022691"/>
    </source>
</evidence>
<feature type="domain" description="Radical SAM core" evidence="6">
    <location>
        <begin position="19"/>
        <end position="245"/>
    </location>
</feature>
<organism evidence="7 8">
    <name type="scientific">Aurantibacter aestuarii</name>
    <dbReference type="NCBI Taxonomy" id="1266046"/>
    <lineage>
        <taxon>Bacteria</taxon>
        <taxon>Pseudomonadati</taxon>
        <taxon>Bacteroidota</taxon>
        <taxon>Flavobacteriia</taxon>
        <taxon>Flavobacteriales</taxon>
        <taxon>Flavobacteriaceae</taxon>
        <taxon>Aurantibacter</taxon>
    </lineage>
</organism>
<dbReference type="CDD" id="cd21109">
    <property type="entry name" value="SPASM"/>
    <property type="match status" value="1"/>
</dbReference>
<keyword evidence="3" id="KW-0479">Metal-binding</keyword>
<protein>
    <recommendedName>
        <fullName evidence="6">Radical SAM core domain-containing protein</fullName>
    </recommendedName>
</protein>
<dbReference type="InterPro" id="IPR007197">
    <property type="entry name" value="rSAM"/>
</dbReference>
<dbReference type="GO" id="GO:0046872">
    <property type="term" value="F:metal ion binding"/>
    <property type="evidence" value="ECO:0007669"/>
    <property type="project" value="UniProtKB-KW"/>
</dbReference>
<dbReference type="AlphaFoldDB" id="A0A2T1NDY2"/>
<evidence type="ECO:0000313" key="8">
    <source>
        <dbReference type="Proteomes" id="UP000238426"/>
    </source>
</evidence>
<dbReference type="CDD" id="cd01335">
    <property type="entry name" value="Radical_SAM"/>
    <property type="match status" value="1"/>
</dbReference>
<dbReference type="SUPFAM" id="SSF102114">
    <property type="entry name" value="Radical SAM enzymes"/>
    <property type="match status" value="1"/>
</dbReference>
<keyword evidence="8" id="KW-1185">Reference proteome</keyword>
<evidence type="ECO:0000256" key="4">
    <source>
        <dbReference type="ARBA" id="ARBA00023004"/>
    </source>
</evidence>
<evidence type="ECO:0000256" key="1">
    <source>
        <dbReference type="ARBA" id="ARBA00001966"/>
    </source>
</evidence>
<dbReference type="Pfam" id="PF04055">
    <property type="entry name" value="Radical_SAM"/>
    <property type="match status" value="1"/>
</dbReference>
<dbReference type="GO" id="GO:0003824">
    <property type="term" value="F:catalytic activity"/>
    <property type="evidence" value="ECO:0007669"/>
    <property type="project" value="InterPro"/>
</dbReference>
<evidence type="ECO:0000259" key="6">
    <source>
        <dbReference type="PROSITE" id="PS51918"/>
    </source>
</evidence>
<dbReference type="InterPro" id="IPR023885">
    <property type="entry name" value="4Fe4S-binding_SPASM_dom"/>
</dbReference>
<dbReference type="Pfam" id="PF13186">
    <property type="entry name" value="SPASM"/>
    <property type="match status" value="1"/>
</dbReference>
<dbReference type="Proteomes" id="UP000238426">
    <property type="component" value="Unassembled WGS sequence"/>
</dbReference>
<dbReference type="PROSITE" id="PS51918">
    <property type="entry name" value="RADICAL_SAM"/>
    <property type="match status" value="1"/>
</dbReference>
<dbReference type="SFLD" id="SFLDG01067">
    <property type="entry name" value="SPASM/twitch_domain_containing"/>
    <property type="match status" value="1"/>
</dbReference>
<dbReference type="GO" id="GO:0051536">
    <property type="term" value="F:iron-sulfur cluster binding"/>
    <property type="evidence" value="ECO:0007669"/>
    <property type="project" value="UniProtKB-KW"/>
</dbReference>
<gene>
    <name evidence="7" type="ORF">C7H52_04765</name>
</gene>
<dbReference type="InterPro" id="IPR013785">
    <property type="entry name" value="Aldolase_TIM"/>
</dbReference>
<comment type="cofactor">
    <cofactor evidence="1">
        <name>[4Fe-4S] cluster</name>
        <dbReference type="ChEBI" id="CHEBI:49883"/>
    </cofactor>
</comment>
<evidence type="ECO:0000256" key="5">
    <source>
        <dbReference type="ARBA" id="ARBA00023014"/>
    </source>
</evidence>
<sequence length="358" mass="40782">MIAQLLKKLNKKTLPNKYFFSPEWIVLGVNNVCNLHCKMCDVGTKNLESNFAQNLVGSHPINMPLELIKKIIDQTAEFYPNAKLGYAFTEPLVYPHLEESLTYAKQKGISTSITTNALTLKQKASFLAKNNTEVFISLDGPQDIHNDIRGHKKSFQKAVEGIEQLLEIKPNAKISIFCVITEWNIGYLQDFLNFFKNYPLQQVGFMHTNFTPQHVADFHNILWGKHYHATASNMDEININNFNLDKLWNEIDLINQLSYQFPVTFSPEITSKEKLNEFYNKPQQIIGKSCNDVFTNIMVKSDGSVIPSHGRCYNLTLGNLYTENLKSIWNGSILKKLRTDLKTSNGLFPACSRCCSAL</sequence>
<proteinExistence type="predicted"/>
<keyword evidence="2" id="KW-0949">S-adenosyl-L-methionine</keyword>
<dbReference type="InterPro" id="IPR050377">
    <property type="entry name" value="Radical_SAM_PqqE_MftC-like"/>
</dbReference>
<comment type="caution">
    <text evidence="7">The sequence shown here is derived from an EMBL/GenBank/DDBJ whole genome shotgun (WGS) entry which is preliminary data.</text>
</comment>
<dbReference type="Gene3D" id="3.20.20.70">
    <property type="entry name" value="Aldolase class I"/>
    <property type="match status" value="1"/>
</dbReference>
<keyword evidence="5" id="KW-0411">Iron-sulfur</keyword>
<reference evidence="7 8" key="1">
    <citation type="submission" date="2018-03" db="EMBL/GenBank/DDBJ databases">
        <title>Mesoflavibacter sp. HG37 and Mesoflavibacter sp. HG96 sp.nov., two marine bacteria isolated from seawater of Western Pacific Ocean.</title>
        <authorList>
            <person name="Cheng H."/>
            <person name="Wu Y.-H."/>
            <person name="Guo L.-L."/>
            <person name="Xu X.-W."/>
        </authorList>
    </citation>
    <scope>NUCLEOTIDE SEQUENCE [LARGE SCALE GENOMIC DNA]</scope>
    <source>
        <strain evidence="7 8">KCTC 32269</strain>
    </source>
</reference>
<name>A0A2T1NDY2_9FLAO</name>
<evidence type="ECO:0000313" key="7">
    <source>
        <dbReference type="EMBL" id="PSG90599.1"/>
    </source>
</evidence>
<keyword evidence="4" id="KW-0408">Iron</keyword>
<dbReference type="InterPro" id="IPR058240">
    <property type="entry name" value="rSAM_sf"/>
</dbReference>